<feature type="compositionally biased region" description="Low complexity" evidence="2">
    <location>
        <begin position="1"/>
        <end position="13"/>
    </location>
</feature>
<keyword evidence="4" id="KW-1185">Reference proteome</keyword>
<comment type="caution">
    <text evidence="3">The sequence shown here is derived from an EMBL/GenBank/DDBJ whole genome shotgun (WGS) entry which is preliminary data.</text>
</comment>
<keyword evidence="1" id="KW-0175">Coiled coil</keyword>
<evidence type="ECO:0000256" key="2">
    <source>
        <dbReference type="SAM" id="MobiDB-lite"/>
    </source>
</evidence>
<protein>
    <submittedName>
        <fullName evidence="3">Uncharacterized protein</fullName>
    </submittedName>
</protein>
<gene>
    <name evidence="3" type="ORF">B0T20DRAFT_444422</name>
</gene>
<proteinExistence type="predicted"/>
<evidence type="ECO:0000313" key="3">
    <source>
        <dbReference type="EMBL" id="KAK3392333.1"/>
    </source>
</evidence>
<reference evidence="3" key="2">
    <citation type="submission" date="2023-07" db="EMBL/GenBank/DDBJ databases">
        <authorList>
            <consortium name="Lawrence Berkeley National Laboratory"/>
            <person name="Haridas S."/>
            <person name="Hensen N."/>
            <person name="Bonometti L."/>
            <person name="Westerberg I."/>
            <person name="Brannstrom I.O."/>
            <person name="Guillou S."/>
            <person name="Cros-Aarteil S."/>
            <person name="Calhoun S."/>
            <person name="Kuo A."/>
            <person name="Mondo S."/>
            <person name="Pangilinan J."/>
            <person name="Riley R."/>
            <person name="LaButti K."/>
            <person name="Andreopoulos B."/>
            <person name="Lipzen A."/>
            <person name="Chen C."/>
            <person name="Yanf M."/>
            <person name="Daum C."/>
            <person name="Ng V."/>
            <person name="Clum A."/>
            <person name="Steindorff A."/>
            <person name="Ohm R."/>
            <person name="Martin F."/>
            <person name="Silar P."/>
            <person name="Natvig D."/>
            <person name="Lalanne C."/>
            <person name="Gautier V."/>
            <person name="Ament-velasquez S.L."/>
            <person name="Kruys A."/>
            <person name="Hutchinson M.I."/>
            <person name="Powell A.J."/>
            <person name="Barry K."/>
            <person name="Miller A.N."/>
            <person name="Grigoriev I.V."/>
            <person name="Debuchy R."/>
            <person name="Gladieux P."/>
            <person name="Thoren M.H."/>
            <person name="Johannesson H."/>
        </authorList>
    </citation>
    <scope>NUCLEOTIDE SEQUENCE</scope>
    <source>
        <strain evidence="3">FGSC 1904</strain>
    </source>
</reference>
<name>A0AAE0U612_SORBR</name>
<feature type="compositionally biased region" description="Low complexity" evidence="2">
    <location>
        <begin position="31"/>
        <end position="44"/>
    </location>
</feature>
<accession>A0AAE0U612</accession>
<feature type="region of interest" description="Disordered" evidence="2">
    <location>
        <begin position="308"/>
        <end position="365"/>
    </location>
</feature>
<sequence>MGGRGSFSSDGSSDAGGGIQLSLFSPPPKAPAQQQQWQSGSGSKTYKTPDTDTFSNSLASNDSDKHGGGARVGGPSHSRNSSMASAVSMNSSHTRSSSGTYPFTNFQPGASYHPSGSSRPPQRYNTPENQVTPPNQVGQLAHGLSAMEINGSDHPALANIHKQANDATRRLLGLKGAVDKSQHVPPAFKQGFDVDIQQVVKNVTAMSKAADALAIELDQKTDELDSLRSMYSSQTMDNDSAHAQIQAEREQIRAEHERIKTMQACMRAEKEEDERVIKALQEQLAGKRHLWMQVRKDPQERAIAMEMLSRSSTPYTSVTETTPSPTPTGPRNWKDRITTSVQPRPPRSGHGPHLLPGTNFSGPLAHRAASGLASAHLRSVHSRNGPGSNRKASGRVISEWGSPVSRGSGGSHRGGSNFVTRADLRAMANHGPSIPIAPPTAVYTGSNLGDPVQPDADGDFSQRLSHLLSLVIRAFCHKYFARPSPEVEPRIRNDSPSLFGYMCEVVYPNRGRKVGESHVSYLLNDDVSRPFLVERLLTQHITSVMLQAEGWQGYEPSVDKEMATLSAKLSDSGSTNHSKTHERQAMVDRQAELVEGMVKHPKWKEFKNYKVNDHYQRFKKLVGPFLPPGPKSDIRDEALFDLFSIAERAWEIAQMGWESRMTYVYLWGETCSKFVEQNHNAVNSEMTGQMLQQRQMRISLVVTPGVTMRDDSRGMNIGTKLVRRADVLVMD</sequence>
<feature type="compositionally biased region" description="Polar residues" evidence="2">
    <location>
        <begin position="45"/>
        <end position="61"/>
    </location>
</feature>
<feature type="coiled-coil region" evidence="1">
    <location>
        <begin position="210"/>
        <end position="283"/>
    </location>
</feature>
<feature type="compositionally biased region" description="Polar residues" evidence="2">
    <location>
        <begin position="94"/>
        <end position="137"/>
    </location>
</feature>
<evidence type="ECO:0000313" key="4">
    <source>
        <dbReference type="Proteomes" id="UP001281003"/>
    </source>
</evidence>
<feature type="compositionally biased region" description="Low complexity" evidence="2">
    <location>
        <begin position="76"/>
        <end position="93"/>
    </location>
</feature>
<feature type="region of interest" description="Disordered" evidence="2">
    <location>
        <begin position="1"/>
        <end position="137"/>
    </location>
</feature>
<dbReference type="Proteomes" id="UP001281003">
    <property type="component" value="Unassembled WGS sequence"/>
</dbReference>
<organism evidence="3 4">
    <name type="scientific">Sordaria brevicollis</name>
    <dbReference type="NCBI Taxonomy" id="83679"/>
    <lineage>
        <taxon>Eukaryota</taxon>
        <taxon>Fungi</taxon>
        <taxon>Dikarya</taxon>
        <taxon>Ascomycota</taxon>
        <taxon>Pezizomycotina</taxon>
        <taxon>Sordariomycetes</taxon>
        <taxon>Sordariomycetidae</taxon>
        <taxon>Sordariales</taxon>
        <taxon>Sordariaceae</taxon>
        <taxon>Sordaria</taxon>
    </lineage>
</organism>
<dbReference type="AlphaFoldDB" id="A0AAE0U612"/>
<dbReference type="EMBL" id="JAUTDP010000011">
    <property type="protein sequence ID" value="KAK3392333.1"/>
    <property type="molecule type" value="Genomic_DNA"/>
</dbReference>
<evidence type="ECO:0000256" key="1">
    <source>
        <dbReference type="SAM" id="Coils"/>
    </source>
</evidence>
<reference evidence="3" key="1">
    <citation type="journal article" date="2023" name="Mol. Phylogenet. Evol.">
        <title>Genome-scale phylogeny and comparative genomics of the fungal order Sordariales.</title>
        <authorList>
            <person name="Hensen N."/>
            <person name="Bonometti L."/>
            <person name="Westerberg I."/>
            <person name="Brannstrom I.O."/>
            <person name="Guillou S."/>
            <person name="Cros-Aarteil S."/>
            <person name="Calhoun S."/>
            <person name="Haridas S."/>
            <person name="Kuo A."/>
            <person name="Mondo S."/>
            <person name="Pangilinan J."/>
            <person name="Riley R."/>
            <person name="LaButti K."/>
            <person name="Andreopoulos B."/>
            <person name="Lipzen A."/>
            <person name="Chen C."/>
            <person name="Yan M."/>
            <person name="Daum C."/>
            <person name="Ng V."/>
            <person name="Clum A."/>
            <person name="Steindorff A."/>
            <person name="Ohm R.A."/>
            <person name="Martin F."/>
            <person name="Silar P."/>
            <person name="Natvig D.O."/>
            <person name="Lalanne C."/>
            <person name="Gautier V."/>
            <person name="Ament-Velasquez S.L."/>
            <person name="Kruys A."/>
            <person name="Hutchinson M.I."/>
            <person name="Powell A.J."/>
            <person name="Barry K."/>
            <person name="Miller A.N."/>
            <person name="Grigoriev I.V."/>
            <person name="Debuchy R."/>
            <person name="Gladieux P."/>
            <person name="Hiltunen Thoren M."/>
            <person name="Johannesson H."/>
        </authorList>
    </citation>
    <scope>NUCLEOTIDE SEQUENCE</scope>
    <source>
        <strain evidence="3">FGSC 1904</strain>
    </source>
</reference>
<feature type="compositionally biased region" description="Low complexity" evidence="2">
    <location>
        <begin position="311"/>
        <end position="323"/>
    </location>
</feature>
<feature type="region of interest" description="Disordered" evidence="2">
    <location>
        <begin position="378"/>
        <end position="416"/>
    </location>
</feature>